<evidence type="ECO:0000256" key="1">
    <source>
        <dbReference type="SAM" id="MobiDB-lite"/>
    </source>
</evidence>
<dbReference type="AlphaFoldDB" id="A0AAN8G6H3"/>
<reference evidence="2 3" key="1">
    <citation type="submission" date="2024-01" db="EMBL/GenBank/DDBJ databases">
        <title>The genome of the rayed Mediterranean limpet Patella caerulea (Linnaeus, 1758).</title>
        <authorList>
            <person name="Anh-Thu Weber A."/>
            <person name="Halstead-Nussloch G."/>
        </authorList>
    </citation>
    <scope>NUCLEOTIDE SEQUENCE [LARGE SCALE GENOMIC DNA]</scope>
    <source>
        <strain evidence="2">AATW-2023a</strain>
        <tissue evidence="2">Whole specimen</tissue>
    </source>
</reference>
<protein>
    <recommendedName>
        <fullName evidence="4">Mutant cadherin</fullName>
    </recommendedName>
</protein>
<organism evidence="2 3">
    <name type="scientific">Patella caerulea</name>
    <name type="common">Rayed Mediterranean limpet</name>
    <dbReference type="NCBI Taxonomy" id="87958"/>
    <lineage>
        <taxon>Eukaryota</taxon>
        <taxon>Metazoa</taxon>
        <taxon>Spiralia</taxon>
        <taxon>Lophotrochozoa</taxon>
        <taxon>Mollusca</taxon>
        <taxon>Gastropoda</taxon>
        <taxon>Patellogastropoda</taxon>
        <taxon>Patelloidea</taxon>
        <taxon>Patellidae</taxon>
        <taxon>Patella</taxon>
    </lineage>
</organism>
<dbReference type="Proteomes" id="UP001347796">
    <property type="component" value="Unassembled WGS sequence"/>
</dbReference>
<evidence type="ECO:0008006" key="4">
    <source>
        <dbReference type="Google" id="ProtNLM"/>
    </source>
</evidence>
<name>A0AAN8G6H3_PATCE</name>
<dbReference type="EMBL" id="JAZGQO010000015">
    <property type="protein sequence ID" value="KAK6168803.1"/>
    <property type="molecule type" value="Genomic_DNA"/>
</dbReference>
<proteinExistence type="predicted"/>
<sequence length="250" mass="29133">MPEVTIRARDIGNIPRYYPEEVNTISIVERLNSLESKMSGMQQILDHTICDNVSIKERLSKTKTYSECLKVPAQQDRDRRKPDRKSTLSPPNNPAISKVRDNSVDRLSINSVTSKKSNNWPDDDGQFELPAYARKEQRRREGRRQKFICGKSTPKPNMFKGAPAPGRQLFIYRCDIATTETEISEYLSSNDFTVRRIECISNPSPMFKSFKRTVPEMEFSKLFESLWPEGVRIRKYFRRRNDSQTRLKSQ</sequence>
<evidence type="ECO:0000313" key="3">
    <source>
        <dbReference type="Proteomes" id="UP001347796"/>
    </source>
</evidence>
<keyword evidence="3" id="KW-1185">Reference proteome</keyword>
<feature type="region of interest" description="Disordered" evidence="1">
    <location>
        <begin position="73"/>
        <end position="101"/>
    </location>
</feature>
<gene>
    <name evidence="2" type="ORF">SNE40_019980</name>
</gene>
<feature type="compositionally biased region" description="Basic and acidic residues" evidence="1">
    <location>
        <begin position="75"/>
        <end position="86"/>
    </location>
</feature>
<accession>A0AAN8G6H3</accession>
<comment type="caution">
    <text evidence="2">The sequence shown here is derived from an EMBL/GenBank/DDBJ whole genome shotgun (WGS) entry which is preliminary data.</text>
</comment>
<evidence type="ECO:0000313" key="2">
    <source>
        <dbReference type="EMBL" id="KAK6168803.1"/>
    </source>
</evidence>